<organism evidence="2">
    <name type="scientific">viral metagenome</name>
    <dbReference type="NCBI Taxonomy" id="1070528"/>
    <lineage>
        <taxon>unclassified sequences</taxon>
        <taxon>metagenomes</taxon>
        <taxon>organismal metagenomes</taxon>
    </lineage>
</organism>
<name>A0A6C0CT91_9ZZZZ</name>
<dbReference type="AlphaFoldDB" id="A0A6C0CT91"/>
<accession>A0A6C0CT91</accession>
<reference evidence="2" key="1">
    <citation type="journal article" date="2020" name="Nature">
        <title>Giant virus diversity and host interactions through global metagenomics.</title>
        <authorList>
            <person name="Schulz F."/>
            <person name="Roux S."/>
            <person name="Paez-Espino D."/>
            <person name="Jungbluth S."/>
            <person name="Walsh D.A."/>
            <person name="Denef V.J."/>
            <person name="McMahon K.D."/>
            <person name="Konstantinidis K.T."/>
            <person name="Eloe-Fadrosh E.A."/>
            <person name="Kyrpides N.C."/>
            <person name="Woyke T."/>
        </authorList>
    </citation>
    <scope>NUCLEOTIDE SEQUENCE</scope>
    <source>
        <strain evidence="2">GVMAG-M-3300021473-15</strain>
    </source>
</reference>
<evidence type="ECO:0000256" key="1">
    <source>
        <dbReference type="SAM" id="MobiDB-lite"/>
    </source>
</evidence>
<dbReference type="Pfam" id="PF19068">
    <property type="entry name" value="DUF5764"/>
    <property type="match status" value="1"/>
</dbReference>
<proteinExistence type="predicted"/>
<feature type="compositionally biased region" description="Basic residues" evidence="1">
    <location>
        <begin position="361"/>
        <end position="374"/>
    </location>
</feature>
<protein>
    <submittedName>
        <fullName evidence="2">Uncharacterized protein</fullName>
    </submittedName>
</protein>
<feature type="region of interest" description="Disordered" evidence="1">
    <location>
        <begin position="235"/>
        <end position="325"/>
    </location>
</feature>
<dbReference type="InterPro" id="IPR043913">
    <property type="entry name" value="DUF5764"/>
</dbReference>
<feature type="region of interest" description="Disordered" evidence="1">
    <location>
        <begin position="338"/>
        <end position="374"/>
    </location>
</feature>
<evidence type="ECO:0000313" key="2">
    <source>
        <dbReference type="EMBL" id="QHT06705.1"/>
    </source>
</evidence>
<feature type="compositionally biased region" description="Acidic residues" evidence="1">
    <location>
        <begin position="254"/>
        <end position="292"/>
    </location>
</feature>
<dbReference type="EMBL" id="MN739474">
    <property type="protein sequence ID" value="QHT06705.1"/>
    <property type="molecule type" value="Genomic_DNA"/>
</dbReference>
<sequence length="374" mass="42785">MDIFIVKEELINNLCLGITSNIVDGFSSMMEDARKIAPSGRVKDQMKRFLIDIRDWTPDMIQRETYRIVKLFPSLRKVLKTINFINIKSLSLMGRHVVVIDDQYIATKTPSISSFIHNVYKYSAREFFHDETLFVDDMPGIRHRQSTIITSVIKQILNECVPIEDMLHTVVDDEEANFTEHTLILETEQIRNYLPINGSYQNENTVNENDETNVGFSTLAFDTLKDTYESEMIEIDTGINGTKPNVDVNKIEMKEDDDTDDDVKDDDDDDDEKDDDDDDFEDDDDVSEEGSMIEDSPCSSVKEEPKPTLVKPSPLPINEFSDISDMDDLDETALYKKYNNKMQPPPAKSSGMGTKTSKVVLSRKKPIMRSNTKK</sequence>